<evidence type="ECO:0000256" key="1">
    <source>
        <dbReference type="PROSITE-ProRule" id="PRU00176"/>
    </source>
</evidence>
<dbReference type="InterPro" id="IPR000504">
    <property type="entry name" value="RRM_dom"/>
</dbReference>
<dbReference type="Gene3D" id="3.30.70.330">
    <property type="match status" value="1"/>
</dbReference>
<keyword evidence="5" id="KW-1185">Reference proteome</keyword>
<evidence type="ECO:0000256" key="2">
    <source>
        <dbReference type="SAM" id="MobiDB-lite"/>
    </source>
</evidence>
<gene>
    <name evidence="4" type="ORF">PCOR1329_LOCUS7999</name>
</gene>
<name>A0ABN9Q1U1_9DINO</name>
<reference evidence="4" key="1">
    <citation type="submission" date="2023-10" db="EMBL/GenBank/DDBJ databases">
        <authorList>
            <person name="Chen Y."/>
            <person name="Shah S."/>
            <person name="Dougan E. K."/>
            <person name="Thang M."/>
            <person name="Chan C."/>
        </authorList>
    </citation>
    <scope>NUCLEOTIDE SEQUENCE [LARGE SCALE GENOMIC DNA]</scope>
</reference>
<feature type="compositionally biased region" description="Polar residues" evidence="2">
    <location>
        <begin position="183"/>
        <end position="203"/>
    </location>
</feature>
<dbReference type="PROSITE" id="PS50102">
    <property type="entry name" value="RRM"/>
    <property type="match status" value="1"/>
</dbReference>
<feature type="compositionally biased region" description="Basic residues" evidence="2">
    <location>
        <begin position="29"/>
        <end position="38"/>
    </location>
</feature>
<dbReference type="InterPro" id="IPR035979">
    <property type="entry name" value="RBD_domain_sf"/>
</dbReference>
<protein>
    <recommendedName>
        <fullName evidence="3">RRM domain-containing protein</fullName>
    </recommendedName>
</protein>
<feature type="domain" description="RRM" evidence="3">
    <location>
        <begin position="254"/>
        <end position="311"/>
    </location>
</feature>
<dbReference type="Pfam" id="PF04059">
    <property type="entry name" value="RRM_2"/>
    <property type="match status" value="1"/>
</dbReference>
<keyword evidence="1" id="KW-0694">RNA-binding</keyword>
<dbReference type="SMART" id="SM00360">
    <property type="entry name" value="RRM"/>
    <property type="match status" value="1"/>
</dbReference>
<evidence type="ECO:0000313" key="4">
    <source>
        <dbReference type="EMBL" id="CAK0799603.1"/>
    </source>
</evidence>
<comment type="caution">
    <text evidence="4">The sequence shown here is derived from an EMBL/GenBank/DDBJ whole genome shotgun (WGS) entry which is preliminary data.</text>
</comment>
<evidence type="ECO:0000259" key="3">
    <source>
        <dbReference type="PROSITE" id="PS50102"/>
    </source>
</evidence>
<feature type="non-terminal residue" evidence="4">
    <location>
        <position position="1"/>
    </location>
</feature>
<accession>A0ABN9Q1U1</accession>
<evidence type="ECO:0000313" key="5">
    <source>
        <dbReference type="Proteomes" id="UP001189429"/>
    </source>
</evidence>
<feature type="region of interest" description="Disordered" evidence="2">
    <location>
        <begin position="1"/>
        <end position="38"/>
    </location>
</feature>
<dbReference type="SUPFAM" id="SSF54928">
    <property type="entry name" value="RNA-binding domain, RBD"/>
    <property type="match status" value="1"/>
</dbReference>
<dbReference type="Proteomes" id="UP001189429">
    <property type="component" value="Unassembled WGS sequence"/>
</dbReference>
<dbReference type="InterPro" id="IPR007201">
    <property type="entry name" value="Mei2-like_Rrm_C"/>
</dbReference>
<feature type="region of interest" description="Disordered" evidence="2">
    <location>
        <begin position="177"/>
        <end position="203"/>
    </location>
</feature>
<proteinExistence type="predicted"/>
<organism evidence="4 5">
    <name type="scientific">Prorocentrum cordatum</name>
    <dbReference type="NCBI Taxonomy" id="2364126"/>
    <lineage>
        <taxon>Eukaryota</taxon>
        <taxon>Sar</taxon>
        <taxon>Alveolata</taxon>
        <taxon>Dinophyceae</taxon>
        <taxon>Prorocentrales</taxon>
        <taxon>Prorocentraceae</taxon>
        <taxon>Prorocentrum</taxon>
    </lineage>
</organism>
<dbReference type="InterPro" id="IPR012677">
    <property type="entry name" value="Nucleotide-bd_a/b_plait_sf"/>
</dbReference>
<dbReference type="EMBL" id="CAUYUJ010002188">
    <property type="protein sequence ID" value="CAK0799603.1"/>
    <property type="molecule type" value="Genomic_DNA"/>
</dbReference>
<sequence>RWPKGGLLLRRPQCSPGRSQGPQIGPKHGPSHHRKVQRGQHLVIVVRSRTVCMSPALVMANVRVIIKNTFFEVESSIDEPFAAPDSGTRRVQSCPPIRGKDEDEIVFSEDGSGGSRLKHTESRSDASRSLSLIIRADPAVVYEEPEEDALSCCSIDHYWCWQSSHTPLVHADLTGKVGESPSACKQSGQASASPSARTPLSSKAGSFTPTGCNAAVLVPGCPQTVGAFCRASSSAGQWPDPDIQHLRTDSMQTTTLIMKYIPFGVTRDELIDVINGQGFDGAYDDVYLPRDPKTYQGKGYAFVNFLSQELAYSFRGAFSGFTQWPIRCIWLCTVEWSKSQRFQVHVDHCSNHTVMGDHMPD</sequence>